<dbReference type="PANTHER" id="PTHR30023:SF0">
    <property type="entry name" value="PENICILLIN-SENSITIVE CARBOXYPEPTIDASE A"/>
    <property type="match status" value="1"/>
</dbReference>
<proteinExistence type="inferred from homology"/>
<evidence type="ECO:0000256" key="1">
    <source>
        <dbReference type="ARBA" id="ARBA00006096"/>
    </source>
</evidence>
<keyword evidence="3" id="KW-0121">Carboxypeptidase</keyword>
<dbReference type="EC" id="3.4.16.4" evidence="3"/>
<dbReference type="Gene3D" id="3.40.710.10">
    <property type="entry name" value="DD-peptidase/beta-lactamase superfamily"/>
    <property type="match status" value="2"/>
</dbReference>
<reference evidence="3 4" key="1">
    <citation type="journal article" date="2011" name="Stand. Genomic Sci.">
        <title>Non-contiguous finished genome sequence of Bacteroides coprosuis type strain (PC139).</title>
        <authorList>
            <person name="Land M."/>
            <person name="Held B."/>
            <person name="Gronow S."/>
            <person name="Abt B."/>
            <person name="Lucas S."/>
            <person name="Del Rio T.G."/>
            <person name="Nolan M."/>
            <person name="Tice H."/>
            <person name="Cheng J.F."/>
            <person name="Pitluck S."/>
            <person name="Liolios K."/>
            <person name="Pagani I."/>
            <person name="Ivanova N."/>
            <person name="Mavromatis K."/>
            <person name="Mikhailova N."/>
            <person name="Pati A."/>
            <person name="Tapia R."/>
            <person name="Han C."/>
            <person name="Goodwin L."/>
            <person name="Chen A."/>
            <person name="Palaniappan K."/>
            <person name="Hauser L."/>
            <person name="Brambilla E.M."/>
            <person name="Rohde M."/>
            <person name="Goker M."/>
            <person name="Detter J.C."/>
            <person name="Woyke T."/>
            <person name="Bristow J."/>
            <person name="Eisen J.A."/>
            <person name="Markowitz V."/>
            <person name="Hugenholtz P."/>
            <person name="Kyrpides N.C."/>
            <person name="Klenk H.P."/>
            <person name="Lapidus A."/>
        </authorList>
    </citation>
    <scope>NUCLEOTIDE SEQUENCE</scope>
    <source>
        <strain evidence="3 4">DSM 18011</strain>
    </source>
</reference>
<dbReference type="Gene3D" id="3.50.80.20">
    <property type="entry name" value="D-Ala-D-Ala carboxypeptidase C, peptidase S13"/>
    <property type="match status" value="1"/>
</dbReference>
<dbReference type="SUPFAM" id="SSF56601">
    <property type="entry name" value="beta-lactamase/transpeptidase-like"/>
    <property type="match status" value="1"/>
</dbReference>
<gene>
    <name evidence="3" type="ORF">Bcop_0399</name>
</gene>
<dbReference type="AlphaFoldDB" id="F3ZQV9"/>
<keyword evidence="3" id="KW-0645">Protease</keyword>
<dbReference type="PRINTS" id="PR00922">
    <property type="entry name" value="DADACBPTASE3"/>
</dbReference>
<dbReference type="PANTHER" id="PTHR30023">
    <property type="entry name" value="D-ALANYL-D-ALANINE CARBOXYPEPTIDASE"/>
    <property type="match status" value="1"/>
</dbReference>
<dbReference type="Pfam" id="PF02113">
    <property type="entry name" value="Peptidase_S13"/>
    <property type="match status" value="1"/>
</dbReference>
<name>F3ZQV9_9BACE</name>
<dbReference type="eggNOG" id="COG2027">
    <property type="taxonomic scope" value="Bacteria"/>
</dbReference>
<evidence type="ECO:0000256" key="2">
    <source>
        <dbReference type="ARBA" id="ARBA00022801"/>
    </source>
</evidence>
<dbReference type="InterPro" id="IPR000667">
    <property type="entry name" value="Peptidase_S13"/>
</dbReference>
<comment type="similarity">
    <text evidence="1">Belongs to the peptidase S13 family.</text>
</comment>
<keyword evidence="2 3" id="KW-0378">Hydrolase</keyword>
<dbReference type="Proteomes" id="UP000018439">
    <property type="component" value="Chromosome"/>
</dbReference>
<sequence>MAVILAFTFEINSICQNNISTEIDKYIKQYLPSSSEVGIAVYNLSKDQLIYEHNANKLARPASTLKLLTAITALEYHVQPIETSLWYNGVIKENVLYGDLYVVGGLNPEFGEVELDEFISQIKKLSVSHIKGNIYGDISLKDSLYWGEGWAWDDNPSSYQPYISPLTYNKGKVTIESRPYNPGQKAQVIAKPKSSYYSIENKTVSKDPKAGKLEVTRNWLENQNNIMISGNVDRFRVKEVNVYNSTNFFLHTFYEKMMQNGIIIDGYYDVLEFEEGKETQLIYKNIITIPEIIKPMLKESDNLNAESLLINIGKLNKGKHISAKDGLTYVDSLVLKLGDNPCNYQIADGSGLSPYNLISANLLLNLLKYTYQKKSIFNVIYPSMPVAGIDGTLAYRMKNTSAYKKVKAKTGTITAASSLAGFTENSKGEIIAFAILNQNILKSSQARRFQDVVCSLLSK</sequence>
<evidence type="ECO:0000313" key="4">
    <source>
        <dbReference type="Proteomes" id="UP000018439"/>
    </source>
</evidence>
<dbReference type="HOGENOM" id="CLU_017692_1_3_10"/>
<dbReference type="GO" id="GO:0000270">
    <property type="term" value="P:peptidoglycan metabolic process"/>
    <property type="evidence" value="ECO:0007669"/>
    <property type="project" value="TreeGrafter"/>
</dbReference>
<dbReference type="InterPro" id="IPR012338">
    <property type="entry name" value="Beta-lactam/transpept-like"/>
</dbReference>
<dbReference type="NCBIfam" id="TIGR00666">
    <property type="entry name" value="PBP4"/>
    <property type="match status" value="1"/>
</dbReference>
<dbReference type="GO" id="GO:0009002">
    <property type="term" value="F:serine-type D-Ala-D-Ala carboxypeptidase activity"/>
    <property type="evidence" value="ECO:0007669"/>
    <property type="project" value="UniProtKB-EC"/>
</dbReference>
<dbReference type="EMBL" id="CM001167">
    <property type="protein sequence ID" value="EGJ70617.1"/>
    <property type="molecule type" value="Genomic_DNA"/>
</dbReference>
<accession>F3ZQV9</accession>
<evidence type="ECO:0000313" key="3">
    <source>
        <dbReference type="EMBL" id="EGJ70617.1"/>
    </source>
</evidence>
<protein>
    <submittedName>
        <fullName evidence="3">D-alanyl-D-alaninecarboxypeptidase/D-alanyl-D-al anine-endopeptidase</fullName>
        <ecNumber evidence="3">3.4.16.4</ecNumber>
    </submittedName>
</protein>
<keyword evidence="4" id="KW-1185">Reference proteome</keyword>
<dbReference type="GO" id="GO:0006508">
    <property type="term" value="P:proteolysis"/>
    <property type="evidence" value="ECO:0007669"/>
    <property type="project" value="InterPro"/>
</dbReference>
<dbReference type="STRING" id="679937.Bcop_0399"/>
<organism evidence="3 4">
    <name type="scientific">Bacteroides coprosuis DSM 18011</name>
    <dbReference type="NCBI Taxonomy" id="679937"/>
    <lineage>
        <taxon>Bacteria</taxon>
        <taxon>Pseudomonadati</taxon>
        <taxon>Bacteroidota</taxon>
        <taxon>Bacteroidia</taxon>
        <taxon>Bacteroidales</taxon>
        <taxon>Bacteroidaceae</taxon>
        <taxon>Bacteroides</taxon>
    </lineage>
</organism>